<evidence type="ECO:0000256" key="1">
    <source>
        <dbReference type="SAM" id="SignalP"/>
    </source>
</evidence>
<feature type="chain" id="PRO_5039252395" evidence="1">
    <location>
        <begin position="21"/>
        <end position="105"/>
    </location>
</feature>
<protein>
    <submittedName>
        <fullName evidence="2">Uncharacterized protein</fullName>
    </submittedName>
</protein>
<dbReference type="RefSeq" id="WP_092802149.1">
    <property type="nucleotide sequence ID" value="NZ_FMUH01000002.1"/>
</dbReference>
<dbReference type="OrthoDB" id="5197824at2"/>
<sequence length="105" mass="10307">MTTSRTARIAVPLLAALALAGCSFTSNNVSCSSNQCTATLTGEGSEASILGNSLVFAGTQDGRATLSVGDAEVSCATGESVSAGPLSLTCTSVEDDSVELTASLG</sequence>
<evidence type="ECO:0000313" key="2">
    <source>
        <dbReference type="EMBL" id="SCX45908.1"/>
    </source>
</evidence>
<dbReference type="EMBL" id="FMUH01000002">
    <property type="protein sequence ID" value="SCX45908.1"/>
    <property type="molecule type" value="Genomic_DNA"/>
</dbReference>
<feature type="signal peptide" evidence="1">
    <location>
        <begin position="1"/>
        <end position="20"/>
    </location>
</feature>
<keyword evidence="1" id="KW-0732">Signal</keyword>
<dbReference type="AlphaFoldDB" id="A0A1G4XZ45"/>
<organism evidence="2 3">
    <name type="scientific">Klenkia marina</name>
    <dbReference type="NCBI Taxonomy" id="1960309"/>
    <lineage>
        <taxon>Bacteria</taxon>
        <taxon>Bacillati</taxon>
        <taxon>Actinomycetota</taxon>
        <taxon>Actinomycetes</taxon>
        <taxon>Geodermatophilales</taxon>
        <taxon>Geodermatophilaceae</taxon>
        <taxon>Klenkia</taxon>
    </lineage>
</organism>
<dbReference type="Proteomes" id="UP000198981">
    <property type="component" value="Unassembled WGS sequence"/>
</dbReference>
<reference evidence="3" key="1">
    <citation type="submission" date="2016-10" db="EMBL/GenBank/DDBJ databases">
        <authorList>
            <person name="Varghese N."/>
            <person name="Submissions S."/>
        </authorList>
    </citation>
    <scope>NUCLEOTIDE SEQUENCE [LARGE SCALE GENOMIC DNA]</scope>
    <source>
        <strain evidence="3">DSM 45722</strain>
    </source>
</reference>
<dbReference type="PROSITE" id="PS51257">
    <property type="entry name" value="PROKAR_LIPOPROTEIN"/>
    <property type="match status" value="1"/>
</dbReference>
<evidence type="ECO:0000313" key="3">
    <source>
        <dbReference type="Proteomes" id="UP000198981"/>
    </source>
</evidence>
<dbReference type="STRING" id="1960309.SAMN03159343_1698"/>
<accession>A0A1G4XZ45</accession>
<gene>
    <name evidence="2" type="ORF">SAMN03159343_1698</name>
</gene>
<keyword evidence="3" id="KW-1185">Reference proteome</keyword>
<name>A0A1G4XZ45_9ACTN</name>
<proteinExistence type="predicted"/>